<dbReference type="Gene3D" id="3.30.70.360">
    <property type="match status" value="1"/>
</dbReference>
<dbReference type="InterPro" id="IPR011650">
    <property type="entry name" value="Peptidase_M20_dimer"/>
</dbReference>
<organism evidence="9 10">
    <name type="scientific">Aminithiophilus ramosus</name>
    <dbReference type="NCBI Taxonomy" id="3029084"/>
    <lineage>
        <taxon>Bacteria</taxon>
        <taxon>Thermotogati</taxon>
        <taxon>Synergistota</taxon>
        <taxon>Synergistia</taxon>
        <taxon>Synergistales</taxon>
        <taxon>Aminithiophilaceae</taxon>
        <taxon>Aminithiophilus</taxon>
    </lineage>
</organism>
<dbReference type="PANTHER" id="PTHR43808">
    <property type="entry name" value="ACETYLORNITHINE DEACETYLASE"/>
    <property type="match status" value="1"/>
</dbReference>
<evidence type="ECO:0000256" key="7">
    <source>
        <dbReference type="ARBA" id="ARBA00023285"/>
    </source>
</evidence>
<comment type="cofactor">
    <cofactor evidence="1">
        <name>Co(2+)</name>
        <dbReference type="ChEBI" id="CHEBI:48828"/>
    </cofactor>
</comment>
<evidence type="ECO:0000256" key="6">
    <source>
        <dbReference type="ARBA" id="ARBA00022833"/>
    </source>
</evidence>
<evidence type="ECO:0000256" key="2">
    <source>
        <dbReference type="ARBA" id="ARBA00001947"/>
    </source>
</evidence>
<accession>A0A9Q7AKD9</accession>
<keyword evidence="7" id="KW-0170">Cobalt</keyword>
<dbReference type="SUPFAM" id="SSF55031">
    <property type="entry name" value="Bacterial exopeptidase dimerisation domain"/>
    <property type="match status" value="1"/>
</dbReference>
<evidence type="ECO:0000256" key="3">
    <source>
        <dbReference type="ARBA" id="ARBA00006247"/>
    </source>
</evidence>
<dbReference type="NCBIfam" id="NF010589">
    <property type="entry name" value="PRK13983.1"/>
    <property type="match status" value="1"/>
</dbReference>
<reference evidence="10" key="1">
    <citation type="submission" date="2021-04" db="EMBL/GenBank/DDBJ databases">
        <title>A novel Synergistetes isolate from a pyrite-forming mixed culture.</title>
        <authorList>
            <person name="Bunk B."/>
            <person name="Sproer C."/>
            <person name="Spring S."/>
            <person name="Pester M."/>
        </authorList>
    </citation>
    <scope>NUCLEOTIDE SEQUENCE [LARGE SCALE GENOMIC DNA]</scope>
    <source>
        <strain evidence="10">J.5.4.2-T.3.5.2</strain>
    </source>
</reference>
<evidence type="ECO:0000313" key="10">
    <source>
        <dbReference type="Proteomes" id="UP000671879"/>
    </source>
</evidence>
<evidence type="ECO:0000259" key="8">
    <source>
        <dbReference type="Pfam" id="PF07687"/>
    </source>
</evidence>
<proteinExistence type="inferred from homology"/>
<dbReference type="NCBIfam" id="TIGR01910">
    <property type="entry name" value="DapE-ArgE"/>
    <property type="match status" value="1"/>
</dbReference>
<feature type="domain" description="Peptidase M20 dimerisation" evidence="8">
    <location>
        <begin position="202"/>
        <end position="312"/>
    </location>
</feature>
<name>A0A9Q7AKD9_9BACT</name>
<comment type="similarity">
    <text evidence="3">Belongs to the peptidase M20A family.</text>
</comment>
<gene>
    <name evidence="9" type="ORF">KAR29_04445</name>
</gene>
<evidence type="ECO:0000256" key="5">
    <source>
        <dbReference type="ARBA" id="ARBA00022801"/>
    </source>
</evidence>
<keyword evidence="6" id="KW-0862">Zinc</keyword>
<dbReference type="AlphaFoldDB" id="A0A9Q7AKD9"/>
<dbReference type="PANTHER" id="PTHR43808:SF32">
    <property type="entry name" value="ARGE_DAPE-RELATED DEACYLASE"/>
    <property type="match status" value="1"/>
</dbReference>
<evidence type="ECO:0000313" key="9">
    <source>
        <dbReference type="EMBL" id="QTX33155.1"/>
    </source>
</evidence>
<evidence type="ECO:0000256" key="4">
    <source>
        <dbReference type="ARBA" id="ARBA00022723"/>
    </source>
</evidence>
<protein>
    <submittedName>
        <fullName evidence="9">M20 family metallo-hydrolase</fullName>
    </submittedName>
</protein>
<dbReference type="Pfam" id="PF07687">
    <property type="entry name" value="M20_dimer"/>
    <property type="match status" value="1"/>
</dbReference>
<keyword evidence="4" id="KW-0479">Metal-binding</keyword>
<dbReference type="InterPro" id="IPR036264">
    <property type="entry name" value="Bact_exopeptidase_dim_dom"/>
</dbReference>
<dbReference type="InterPro" id="IPR050072">
    <property type="entry name" value="Peptidase_M20A"/>
</dbReference>
<dbReference type="Pfam" id="PF01546">
    <property type="entry name" value="Peptidase_M20"/>
    <property type="match status" value="1"/>
</dbReference>
<dbReference type="GO" id="GO:0016787">
    <property type="term" value="F:hydrolase activity"/>
    <property type="evidence" value="ECO:0007669"/>
    <property type="project" value="UniProtKB-KW"/>
</dbReference>
<keyword evidence="5" id="KW-0378">Hydrolase</keyword>
<dbReference type="RefSeq" id="WP_274374430.1">
    <property type="nucleotide sequence ID" value="NZ_CP072943.1"/>
</dbReference>
<dbReference type="InterPro" id="IPR002933">
    <property type="entry name" value="Peptidase_M20"/>
</dbReference>
<dbReference type="InterPro" id="IPR010182">
    <property type="entry name" value="ArgE/DapE"/>
</dbReference>
<evidence type="ECO:0000256" key="1">
    <source>
        <dbReference type="ARBA" id="ARBA00001941"/>
    </source>
</evidence>
<dbReference type="SUPFAM" id="SSF53187">
    <property type="entry name" value="Zn-dependent exopeptidases"/>
    <property type="match status" value="1"/>
</dbReference>
<comment type="cofactor">
    <cofactor evidence="2">
        <name>Zn(2+)</name>
        <dbReference type="ChEBI" id="CHEBI:29105"/>
    </cofactor>
</comment>
<sequence length="411" mass="44478">MNERERTSLFAAVEALRPAMVETLSRLVEIPAVSPLDGGAGEGEKAAWLERHIASLDLGETRRYDAPDDKAPDVRPNLVLSVPGEESEAGRLVLVSHVDVVPEGNRDLWTADPFRAVVRDGRLYGRGSNDNGQELVASLYAALALKKMGLRPRRDLLLCFVADEERGSAKGICHLLEEGLFRPEDLVVVPDGGNEKGDFVEIAEKGILWLQFRVRGRQTHASRPDLGLNACRVANAFAAELDEALHRAFPALDDLFVPPFSTFEPTKRLANVANVNTVPGEEVLCFDCRVVPSVPLDDVLAVVRSVMGDHEKRSGATIELTLLERGDAAEPTSTGAPVVEALVQALEQVYGFRAVVGGVGGGTCAAYFRQAGIPAVVWAQEAECAHMPDEYAVIDHLVAEAKVFALLMMEA</sequence>
<keyword evidence="10" id="KW-1185">Reference proteome</keyword>
<dbReference type="Proteomes" id="UP000671879">
    <property type="component" value="Chromosome"/>
</dbReference>
<dbReference type="Gene3D" id="3.40.630.10">
    <property type="entry name" value="Zn peptidases"/>
    <property type="match status" value="2"/>
</dbReference>
<dbReference type="GO" id="GO:0046872">
    <property type="term" value="F:metal ion binding"/>
    <property type="evidence" value="ECO:0007669"/>
    <property type="project" value="UniProtKB-KW"/>
</dbReference>
<dbReference type="KEGG" id="aram:KAR29_04445"/>
<dbReference type="EMBL" id="CP072943">
    <property type="protein sequence ID" value="QTX33155.1"/>
    <property type="molecule type" value="Genomic_DNA"/>
</dbReference>